<keyword evidence="11" id="KW-0804">Transcription</keyword>
<dbReference type="Pfam" id="PF00512">
    <property type="entry name" value="HisKA"/>
    <property type="match status" value="1"/>
</dbReference>
<dbReference type="SUPFAM" id="SSF55874">
    <property type="entry name" value="ATPase domain of HSP90 chaperone/DNA topoisomerase II/histidine kinase"/>
    <property type="match status" value="1"/>
</dbReference>
<keyword evidence="8" id="KW-0902">Two-component regulatory system</keyword>
<dbReference type="GO" id="GO:0043565">
    <property type="term" value="F:sequence-specific DNA binding"/>
    <property type="evidence" value="ECO:0007669"/>
    <property type="project" value="InterPro"/>
</dbReference>
<dbReference type="FunFam" id="1.10.10.60:FF:000284">
    <property type="entry name" value="Two-component system sensor histidine kinase/response regulator"/>
    <property type="match status" value="1"/>
</dbReference>
<dbReference type="Gene3D" id="3.30.565.10">
    <property type="entry name" value="Histidine kinase-like ATPase, C-terminal domain"/>
    <property type="match status" value="1"/>
</dbReference>
<evidence type="ECO:0000256" key="10">
    <source>
        <dbReference type="ARBA" id="ARBA00023125"/>
    </source>
</evidence>
<dbReference type="Pfam" id="PF12833">
    <property type="entry name" value="HTH_18"/>
    <property type="match status" value="1"/>
</dbReference>
<dbReference type="GO" id="GO:0005524">
    <property type="term" value="F:ATP binding"/>
    <property type="evidence" value="ECO:0007669"/>
    <property type="project" value="UniProtKB-KW"/>
</dbReference>
<comment type="catalytic activity">
    <reaction evidence="1">
        <text>ATP + protein L-histidine = ADP + protein N-phospho-L-histidine.</text>
        <dbReference type="EC" id="2.7.13.3"/>
    </reaction>
</comment>
<dbReference type="EMBL" id="JACVDC010000089">
    <property type="protein sequence ID" value="MBC9798105.1"/>
    <property type="molecule type" value="Genomic_DNA"/>
</dbReference>
<keyword evidence="13" id="KW-1133">Transmembrane helix</keyword>
<dbReference type="PROSITE" id="PS00041">
    <property type="entry name" value="HTH_ARAC_FAMILY_1"/>
    <property type="match status" value="1"/>
</dbReference>
<dbReference type="SUPFAM" id="SSF47384">
    <property type="entry name" value="Homodimeric domain of signal transducing histidine kinase"/>
    <property type="match status" value="1"/>
</dbReference>
<dbReference type="InterPro" id="IPR004358">
    <property type="entry name" value="Sig_transdc_His_kin-like_C"/>
</dbReference>
<dbReference type="SMART" id="SM00387">
    <property type="entry name" value="HATPase_c"/>
    <property type="match status" value="1"/>
</dbReference>
<protein>
    <recommendedName>
        <fullName evidence="2">histidine kinase</fullName>
        <ecNumber evidence="2">2.7.13.3</ecNumber>
    </recommendedName>
</protein>
<keyword evidence="7" id="KW-0067">ATP-binding</keyword>
<keyword evidence="13" id="KW-0812">Transmembrane</keyword>
<dbReference type="Gene3D" id="1.10.287.130">
    <property type="match status" value="1"/>
</dbReference>
<evidence type="ECO:0000256" key="12">
    <source>
        <dbReference type="PROSITE-ProRule" id="PRU00169"/>
    </source>
</evidence>
<keyword evidence="13" id="KW-0472">Membrane</keyword>
<evidence type="ECO:0000256" key="2">
    <source>
        <dbReference type="ARBA" id="ARBA00012438"/>
    </source>
</evidence>
<evidence type="ECO:0000256" key="5">
    <source>
        <dbReference type="ARBA" id="ARBA00022741"/>
    </source>
</evidence>
<dbReference type="CDD" id="cd17574">
    <property type="entry name" value="REC_OmpR"/>
    <property type="match status" value="1"/>
</dbReference>
<name>A0A926JV21_9FLAO</name>
<dbReference type="Gene3D" id="2.60.40.10">
    <property type="entry name" value="Immunoglobulins"/>
    <property type="match status" value="1"/>
</dbReference>
<dbReference type="InterPro" id="IPR003661">
    <property type="entry name" value="HisK_dim/P_dom"/>
</dbReference>
<keyword evidence="4" id="KW-0808">Transferase</keyword>
<dbReference type="Pfam" id="PF02518">
    <property type="entry name" value="HATPase_c"/>
    <property type="match status" value="1"/>
</dbReference>
<dbReference type="SUPFAM" id="SSF52172">
    <property type="entry name" value="CheY-like"/>
    <property type="match status" value="1"/>
</dbReference>
<dbReference type="InterPro" id="IPR005467">
    <property type="entry name" value="His_kinase_dom"/>
</dbReference>
<evidence type="ECO:0000256" key="8">
    <source>
        <dbReference type="ARBA" id="ARBA00023012"/>
    </source>
</evidence>
<evidence type="ECO:0000313" key="17">
    <source>
        <dbReference type="EMBL" id="MBC9798105.1"/>
    </source>
</evidence>
<feature type="domain" description="HTH araC/xylS-type" evidence="14">
    <location>
        <begin position="494"/>
        <end position="593"/>
    </location>
</feature>
<evidence type="ECO:0000259" key="14">
    <source>
        <dbReference type="PROSITE" id="PS01124"/>
    </source>
</evidence>
<evidence type="ECO:0000259" key="15">
    <source>
        <dbReference type="PROSITE" id="PS50109"/>
    </source>
</evidence>
<dbReference type="InterPro" id="IPR018060">
    <property type="entry name" value="HTH_AraC"/>
</dbReference>
<dbReference type="PROSITE" id="PS50110">
    <property type="entry name" value="RESPONSE_REGULATORY"/>
    <property type="match status" value="1"/>
</dbReference>
<sequence>PGNYTFKVKGTNSSGQWSPQTIELPVYVQTAPYLTWWAYTLYALLSLTLFTLIFVLYIRKSRAKEALKIENIERVKSERLTQFKLQFFTNLSHELLTPLSILMVLAEKTMGQKGKITEEKKIFKRNIQKLDDHIKQMLNFRKAETGNMKVHTRRRNITEVLEEIGENHQLLAKEKSLIFRIDIESGITGYIDAEKLEICVDNLLSNAFKYTSPGDRVHLETHSTGYNGNRELVIKVSDTGKGIPEKDLKQIFNRYYRQTSIERNEEGLGIGLSLVQHLVALQKGTITVNSKVHSGACFVITLPVNKDQSERNPDQQIKRLIDQDRIEPVEENQLEDILVEIEYSGKRILVVEDNKDYLKLVETHLQGFYKVFTSTNGEEAFEIANREDIDLIVSDLRIPGMNGSDFCQAVKNHVNTSHIPFIIITANTEDQARIQGYGSGADSYFIKPLSLNVLVYRIESLLKKKEKIYNKFNKGQYLEPEKIVSTRIDEDFLEKAKQAVEDHMSETDFSVKKLCTEMGMSNSMFYRKIKGILNLTPNEFIKNIKLRRAAQLLEDKEIHISEVAYMTGFNDLSYFGVCFKKQYGISPSAYQKDNDTKSLKSDEPGR</sequence>
<dbReference type="InterPro" id="IPR003594">
    <property type="entry name" value="HATPase_dom"/>
</dbReference>
<dbReference type="Proteomes" id="UP000653730">
    <property type="component" value="Unassembled WGS sequence"/>
</dbReference>
<dbReference type="InterPro" id="IPR001789">
    <property type="entry name" value="Sig_transdc_resp-reg_receiver"/>
</dbReference>
<dbReference type="PANTHER" id="PTHR43547">
    <property type="entry name" value="TWO-COMPONENT HISTIDINE KINASE"/>
    <property type="match status" value="1"/>
</dbReference>
<dbReference type="GO" id="GO:0000155">
    <property type="term" value="F:phosphorelay sensor kinase activity"/>
    <property type="evidence" value="ECO:0007669"/>
    <property type="project" value="InterPro"/>
</dbReference>
<feature type="non-terminal residue" evidence="17">
    <location>
        <position position="1"/>
    </location>
</feature>
<keyword evidence="6" id="KW-0418">Kinase</keyword>
<dbReference type="SMART" id="SM00448">
    <property type="entry name" value="REC"/>
    <property type="match status" value="1"/>
</dbReference>
<dbReference type="SMART" id="SM00388">
    <property type="entry name" value="HisKA"/>
    <property type="match status" value="1"/>
</dbReference>
<dbReference type="InterPro" id="IPR009057">
    <property type="entry name" value="Homeodomain-like_sf"/>
</dbReference>
<organism evidence="17 18">
    <name type="scientific">Sinomicrobium weinanense</name>
    <dbReference type="NCBI Taxonomy" id="2842200"/>
    <lineage>
        <taxon>Bacteria</taxon>
        <taxon>Pseudomonadati</taxon>
        <taxon>Bacteroidota</taxon>
        <taxon>Flavobacteriia</taxon>
        <taxon>Flavobacteriales</taxon>
        <taxon>Flavobacteriaceae</taxon>
        <taxon>Sinomicrobium</taxon>
    </lineage>
</organism>
<evidence type="ECO:0000256" key="6">
    <source>
        <dbReference type="ARBA" id="ARBA00022777"/>
    </source>
</evidence>
<evidence type="ECO:0000256" key="1">
    <source>
        <dbReference type="ARBA" id="ARBA00000085"/>
    </source>
</evidence>
<keyword evidence="18" id="KW-1185">Reference proteome</keyword>
<dbReference type="GO" id="GO:0003700">
    <property type="term" value="F:DNA-binding transcription factor activity"/>
    <property type="evidence" value="ECO:0007669"/>
    <property type="project" value="InterPro"/>
</dbReference>
<feature type="domain" description="Histidine kinase" evidence="15">
    <location>
        <begin position="90"/>
        <end position="306"/>
    </location>
</feature>
<dbReference type="PRINTS" id="PR00344">
    <property type="entry name" value="BCTRLSENSOR"/>
</dbReference>
<gene>
    <name evidence="17" type="ORF">IBL28_19195</name>
</gene>
<dbReference type="InterPro" id="IPR013783">
    <property type="entry name" value="Ig-like_fold"/>
</dbReference>
<keyword evidence="3 12" id="KW-0597">Phosphoprotein</keyword>
<comment type="caution">
    <text evidence="17">The sequence shown here is derived from an EMBL/GenBank/DDBJ whole genome shotgun (WGS) entry which is preliminary data.</text>
</comment>
<dbReference type="RefSeq" id="WP_187967232.1">
    <property type="nucleotide sequence ID" value="NZ_JACVDC010000089.1"/>
</dbReference>
<dbReference type="PROSITE" id="PS50109">
    <property type="entry name" value="HIS_KIN"/>
    <property type="match status" value="1"/>
</dbReference>
<keyword evidence="5" id="KW-0547">Nucleotide-binding</keyword>
<dbReference type="AlphaFoldDB" id="A0A926JV21"/>
<keyword evidence="10" id="KW-0238">DNA-binding</keyword>
<dbReference type="InterPro" id="IPR036097">
    <property type="entry name" value="HisK_dim/P_sf"/>
</dbReference>
<evidence type="ECO:0000313" key="18">
    <source>
        <dbReference type="Proteomes" id="UP000653730"/>
    </source>
</evidence>
<feature type="modified residue" description="4-aspartylphosphate" evidence="12">
    <location>
        <position position="395"/>
    </location>
</feature>
<keyword evidence="9" id="KW-0805">Transcription regulation</keyword>
<evidence type="ECO:0000259" key="16">
    <source>
        <dbReference type="PROSITE" id="PS50110"/>
    </source>
</evidence>
<evidence type="ECO:0000256" key="11">
    <source>
        <dbReference type="ARBA" id="ARBA00023163"/>
    </source>
</evidence>
<dbReference type="CDD" id="cd00082">
    <property type="entry name" value="HisKA"/>
    <property type="match status" value="1"/>
</dbReference>
<dbReference type="Gene3D" id="1.10.10.60">
    <property type="entry name" value="Homeodomain-like"/>
    <property type="match status" value="1"/>
</dbReference>
<evidence type="ECO:0000256" key="7">
    <source>
        <dbReference type="ARBA" id="ARBA00022840"/>
    </source>
</evidence>
<evidence type="ECO:0000256" key="13">
    <source>
        <dbReference type="SAM" id="Phobius"/>
    </source>
</evidence>
<dbReference type="Gene3D" id="3.40.50.2300">
    <property type="match status" value="1"/>
</dbReference>
<dbReference type="PANTHER" id="PTHR43547:SF2">
    <property type="entry name" value="HYBRID SIGNAL TRANSDUCTION HISTIDINE KINASE C"/>
    <property type="match status" value="1"/>
</dbReference>
<dbReference type="SUPFAM" id="SSF46689">
    <property type="entry name" value="Homeodomain-like"/>
    <property type="match status" value="1"/>
</dbReference>
<proteinExistence type="predicted"/>
<dbReference type="PROSITE" id="PS01124">
    <property type="entry name" value="HTH_ARAC_FAMILY_2"/>
    <property type="match status" value="1"/>
</dbReference>
<feature type="domain" description="Response regulatory" evidence="16">
    <location>
        <begin position="347"/>
        <end position="462"/>
    </location>
</feature>
<dbReference type="EC" id="2.7.13.3" evidence="2"/>
<dbReference type="InterPro" id="IPR011006">
    <property type="entry name" value="CheY-like_superfamily"/>
</dbReference>
<evidence type="ECO:0000256" key="3">
    <source>
        <dbReference type="ARBA" id="ARBA00022553"/>
    </source>
</evidence>
<dbReference type="InterPro" id="IPR036890">
    <property type="entry name" value="HATPase_C_sf"/>
</dbReference>
<evidence type="ECO:0000256" key="4">
    <source>
        <dbReference type="ARBA" id="ARBA00022679"/>
    </source>
</evidence>
<dbReference type="Pfam" id="PF00072">
    <property type="entry name" value="Response_reg"/>
    <property type="match status" value="1"/>
</dbReference>
<dbReference type="InterPro" id="IPR018062">
    <property type="entry name" value="HTH_AraC-typ_CS"/>
</dbReference>
<evidence type="ECO:0000256" key="9">
    <source>
        <dbReference type="ARBA" id="ARBA00023015"/>
    </source>
</evidence>
<reference evidence="17 18" key="1">
    <citation type="submission" date="2020-09" db="EMBL/GenBank/DDBJ databases">
        <title>Sinomicrobium weinanense sp. nov., a halophilic bacteria isolated from saline-alkali soil.</title>
        <authorList>
            <person name="Wu P."/>
            <person name="Ren H."/>
            <person name="Mei Y."/>
            <person name="Liang Y."/>
            <person name="Chen Z."/>
        </authorList>
    </citation>
    <scope>NUCLEOTIDE SEQUENCE [LARGE SCALE GENOMIC DNA]</scope>
    <source>
        <strain evidence="17 18">FJxs</strain>
    </source>
</reference>
<dbReference type="FunFam" id="3.30.565.10:FF:000037">
    <property type="entry name" value="Hybrid sensor histidine kinase/response regulator"/>
    <property type="match status" value="1"/>
</dbReference>
<accession>A0A926JV21</accession>
<feature type="transmembrane region" description="Helical" evidence="13">
    <location>
        <begin position="36"/>
        <end position="58"/>
    </location>
</feature>
<dbReference type="SMART" id="SM00342">
    <property type="entry name" value="HTH_ARAC"/>
    <property type="match status" value="1"/>
</dbReference>